<name>A0ABR3CCK2_9PEZI</name>
<sequence>MSSMKGEKTVDAVTTRRELRLVLQIYRKQGMLKDILEILGHPIVGIFSPLVVCDLSFVRTKLEVLEEAALWQDLWDFCVAALKQDHTPDEAAKTSYSLWPHDYAPWRALHLSHRELTHQA</sequence>
<dbReference type="EMBL" id="JAJVCZ030000007">
    <property type="protein sequence ID" value="KAL0258377.1"/>
    <property type="molecule type" value="Genomic_DNA"/>
</dbReference>
<organism evidence="1 2">
    <name type="scientific">Diplodia seriata</name>
    <dbReference type="NCBI Taxonomy" id="420778"/>
    <lineage>
        <taxon>Eukaryota</taxon>
        <taxon>Fungi</taxon>
        <taxon>Dikarya</taxon>
        <taxon>Ascomycota</taxon>
        <taxon>Pezizomycotina</taxon>
        <taxon>Dothideomycetes</taxon>
        <taxon>Dothideomycetes incertae sedis</taxon>
        <taxon>Botryosphaeriales</taxon>
        <taxon>Botryosphaeriaceae</taxon>
        <taxon>Diplodia</taxon>
    </lineage>
</organism>
<dbReference type="Proteomes" id="UP001430584">
    <property type="component" value="Unassembled WGS sequence"/>
</dbReference>
<dbReference type="RefSeq" id="XP_066631406.1">
    <property type="nucleotide sequence ID" value="XM_066778969.1"/>
</dbReference>
<keyword evidence="2" id="KW-1185">Reference proteome</keyword>
<comment type="caution">
    <text evidence="1">The sequence shown here is derived from an EMBL/GenBank/DDBJ whole genome shotgun (WGS) entry which is preliminary data.</text>
</comment>
<proteinExistence type="predicted"/>
<evidence type="ECO:0000313" key="1">
    <source>
        <dbReference type="EMBL" id="KAL0258377.1"/>
    </source>
</evidence>
<gene>
    <name evidence="1" type="ORF">SLS55_007553</name>
</gene>
<accession>A0ABR3CCK2</accession>
<evidence type="ECO:0000313" key="2">
    <source>
        <dbReference type="Proteomes" id="UP001430584"/>
    </source>
</evidence>
<reference evidence="1 2" key="1">
    <citation type="submission" date="2024-02" db="EMBL/GenBank/DDBJ databases">
        <title>De novo assembly and annotation of 12 fungi associated with fruit tree decline syndrome in Ontario, Canada.</title>
        <authorList>
            <person name="Sulman M."/>
            <person name="Ellouze W."/>
            <person name="Ilyukhin E."/>
        </authorList>
    </citation>
    <scope>NUCLEOTIDE SEQUENCE [LARGE SCALE GENOMIC DNA]</scope>
    <source>
        <strain evidence="1 2">FDS-637</strain>
    </source>
</reference>
<protein>
    <submittedName>
        <fullName evidence="1">Uncharacterized protein</fullName>
    </submittedName>
</protein>
<dbReference type="GeneID" id="92011638"/>